<gene>
    <name evidence="3" type="ORF">HG536_0D00450</name>
</gene>
<dbReference type="GO" id="GO:0005634">
    <property type="term" value="C:nucleus"/>
    <property type="evidence" value="ECO:0007669"/>
    <property type="project" value="TreeGrafter"/>
</dbReference>
<evidence type="ECO:0000313" key="3">
    <source>
        <dbReference type="EMBL" id="QLL32523.1"/>
    </source>
</evidence>
<dbReference type="GeneID" id="59325691"/>
<name>A0A7G3ZG87_9SACH</name>
<dbReference type="PANTHER" id="PTHR28242">
    <property type="entry name" value="PHOSPHORELAY INTERMEDIATE PROTEIN YPD1"/>
    <property type="match status" value="1"/>
</dbReference>
<dbReference type="InterPro" id="IPR045871">
    <property type="entry name" value="AHP1-5/YPD1"/>
</dbReference>
<proteinExistence type="predicted"/>
<dbReference type="InterPro" id="IPR008207">
    <property type="entry name" value="Sig_transdc_His_kin_Hpt_dom"/>
</dbReference>
<organism evidence="3 4">
    <name type="scientific">Torulaspora globosa</name>
    <dbReference type="NCBI Taxonomy" id="48254"/>
    <lineage>
        <taxon>Eukaryota</taxon>
        <taxon>Fungi</taxon>
        <taxon>Dikarya</taxon>
        <taxon>Ascomycota</taxon>
        <taxon>Saccharomycotina</taxon>
        <taxon>Saccharomycetes</taxon>
        <taxon>Saccharomycetales</taxon>
        <taxon>Saccharomycetaceae</taxon>
        <taxon>Torulaspora</taxon>
    </lineage>
</organism>
<dbReference type="OrthoDB" id="1673781at2759"/>
<dbReference type="AlphaFoldDB" id="A0A7G3ZG87"/>
<dbReference type="SMART" id="SM00073">
    <property type="entry name" value="HPT"/>
    <property type="match status" value="1"/>
</dbReference>
<dbReference type="GO" id="GO:0000160">
    <property type="term" value="P:phosphorelay signal transduction system"/>
    <property type="evidence" value="ECO:0007669"/>
    <property type="project" value="InterPro"/>
</dbReference>
<evidence type="ECO:0000259" key="2">
    <source>
        <dbReference type="PROSITE" id="PS50894"/>
    </source>
</evidence>
<protein>
    <recommendedName>
        <fullName evidence="2">HPt domain-containing protein</fullName>
    </recommendedName>
</protein>
<sequence length="159" mass="18373">MPIPKEIVDWNILNEIVSMDEDDPEFSKGLIIQYFEQAETTFRQMQTNLEDAGDLKSLANLGHFLKGSSAALGLQRIAWVCERIQNLGRKKENRFPEKKYLVYQSPLEIPKPGEYMDTRIGDSHEDSFYLKLISEALEQARYEFSLARKELSAYYGAEL</sequence>
<dbReference type="GO" id="GO:0043424">
    <property type="term" value="F:protein histidine kinase binding"/>
    <property type="evidence" value="ECO:0007669"/>
    <property type="project" value="InterPro"/>
</dbReference>
<dbReference type="PROSITE" id="PS50894">
    <property type="entry name" value="HPT"/>
    <property type="match status" value="1"/>
</dbReference>
<dbReference type="Gene3D" id="1.20.120.160">
    <property type="entry name" value="HPT domain"/>
    <property type="match status" value="1"/>
</dbReference>
<dbReference type="KEGG" id="tgb:HG536_0D00450"/>
<dbReference type="Pfam" id="PF01627">
    <property type="entry name" value="Hpt"/>
    <property type="match status" value="1"/>
</dbReference>
<dbReference type="SUPFAM" id="SSF47226">
    <property type="entry name" value="Histidine-containing phosphotransfer domain, HPT domain"/>
    <property type="match status" value="1"/>
</dbReference>
<keyword evidence="1" id="KW-0597">Phosphoprotein</keyword>
<accession>A0A7G3ZG87</accession>
<reference evidence="3 4" key="1">
    <citation type="submission" date="2020-06" db="EMBL/GenBank/DDBJ databases">
        <title>The yeast mating-type switching endonuclease HO is a domesticated member of an unorthodox homing genetic element family.</title>
        <authorList>
            <person name="Coughlan A.Y."/>
            <person name="Lombardi L."/>
            <person name="Braun-Galleani S."/>
            <person name="Martos A.R."/>
            <person name="Galeote V."/>
            <person name="Bigey F."/>
            <person name="Dequin S."/>
            <person name="Byrne K.P."/>
            <person name="Wolfe K.H."/>
        </authorList>
    </citation>
    <scope>NUCLEOTIDE SEQUENCE [LARGE SCALE GENOMIC DNA]</scope>
    <source>
        <strain evidence="3 4">CBS764</strain>
    </source>
</reference>
<feature type="modified residue" description="Phosphohistidine" evidence="1">
    <location>
        <position position="63"/>
    </location>
</feature>
<dbReference type="Proteomes" id="UP000515788">
    <property type="component" value="Chromosome 4"/>
</dbReference>
<keyword evidence="4" id="KW-1185">Reference proteome</keyword>
<dbReference type="InterPro" id="IPR036641">
    <property type="entry name" value="HPT_dom_sf"/>
</dbReference>
<dbReference type="GO" id="GO:0009927">
    <property type="term" value="F:histidine phosphotransfer kinase activity"/>
    <property type="evidence" value="ECO:0007669"/>
    <property type="project" value="InterPro"/>
</dbReference>
<dbReference type="GO" id="GO:0005737">
    <property type="term" value="C:cytoplasm"/>
    <property type="evidence" value="ECO:0007669"/>
    <property type="project" value="TreeGrafter"/>
</dbReference>
<feature type="domain" description="HPt" evidence="2">
    <location>
        <begin position="23"/>
        <end position="124"/>
    </location>
</feature>
<dbReference type="CDD" id="cd00088">
    <property type="entry name" value="HPT"/>
    <property type="match status" value="1"/>
</dbReference>
<dbReference type="EMBL" id="CP059249">
    <property type="protein sequence ID" value="QLL32523.1"/>
    <property type="molecule type" value="Genomic_DNA"/>
</dbReference>
<evidence type="ECO:0000256" key="1">
    <source>
        <dbReference type="PROSITE-ProRule" id="PRU00110"/>
    </source>
</evidence>
<dbReference type="RefSeq" id="XP_037139198.1">
    <property type="nucleotide sequence ID" value="XM_037283302.1"/>
</dbReference>
<dbReference type="PANTHER" id="PTHR28242:SF52">
    <property type="entry name" value="PHOSPHORELAY INTERMEDIATE PROTEIN YPD1"/>
    <property type="match status" value="1"/>
</dbReference>
<evidence type="ECO:0000313" key="4">
    <source>
        <dbReference type="Proteomes" id="UP000515788"/>
    </source>
</evidence>